<protein>
    <submittedName>
        <fullName evidence="1">Uncharacterized protein</fullName>
    </submittedName>
</protein>
<dbReference type="OrthoDB" id="330307at2"/>
<evidence type="ECO:0000313" key="2">
    <source>
        <dbReference type="Proteomes" id="UP000297693"/>
    </source>
</evidence>
<name>A0A4R9JWP8_9LEPT</name>
<comment type="caution">
    <text evidence="1">The sequence shown here is derived from an EMBL/GenBank/DDBJ whole genome shotgun (WGS) entry which is preliminary data.</text>
</comment>
<dbReference type="RefSeq" id="WP_135624554.1">
    <property type="nucleotide sequence ID" value="NZ_RQGD01000035.1"/>
</dbReference>
<reference evidence="1" key="1">
    <citation type="journal article" date="2019" name="PLoS Negl. Trop. Dis.">
        <title>Revisiting the worldwide diversity of Leptospira species in the environment.</title>
        <authorList>
            <person name="Vincent A.T."/>
            <person name="Schiettekatte O."/>
            <person name="Bourhy P."/>
            <person name="Veyrier F.J."/>
            <person name="Picardeau M."/>
        </authorList>
    </citation>
    <scope>NUCLEOTIDE SEQUENCE [LARGE SCALE GENOMIC DNA]</scope>
    <source>
        <strain evidence="1">201702476</strain>
    </source>
</reference>
<evidence type="ECO:0000313" key="1">
    <source>
        <dbReference type="EMBL" id="TGL57433.1"/>
    </source>
</evidence>
<dbReference type="EMBL" id="RQGD01000035">
    <property type="protein sequence ID" value="TGL57433.1"/>
    <property type="molecule type" value="Genomic_DNA"/>
</dbReference>
<sequence>MTNTKEGNAKLNGYTSFIRMNLKLEKAQRQISIRLTLKNVSEKEDIRNAKILLFAFDKNGMVLIPENRKTPELICVWKRDLTPGKSKTCLIETTHYLQDIQEVKPHSFSVTGEDGQRYLLTDKELEEMYEIES</sequence>
<dbReference type="Proteomes" id="UP000297693">
    <property type="component" value="Unassembled WGS sequence"/>
</dbReference>
<proteinExistence type="predicted"/>
<dbReference type="AlphaFoldDB" id="A0A4R9JWP8"/>
<organism evidence="1 2">
    <name type="scientific">Leptospira ognonensis</name>
    <dbReference type="NCBI Taxonomy" id="2484945"/>
    <lineage>
        <taxon>Bacteria</taxon>
        <taxon>Pseudomonadati</taxon>
        <taxon>Spirochaetota</taxon>
        <taxon>Spirochaetia</taxon>
        <taxon>Leptospirales</taxon>
        <taxon>Leptospiraceae</taxon>
        <taxon>Leptospira</taxon>
    </lineage>
</organism>
<accession>A0A4R9JWP8</accession>
<gene>
    <name evidence="1" type="ORF">EHQ58_14200</name>
</gene>
<keyword evidence="2" id="KW-1185">Reference proteome</keyword>